<feature type="transmembrane region" description="Helical" evidence="7">
    <location>
        <begin position="29"/>
        <end position="51"/>
    </location>
</feature>
<dbReference type="NCBIfam" id="TIGR01726">
    <property type="entry name" value="HEQRo_perm_3TM"/>
    <property type="match status" value="1"/>
</dbReference>
<dbReference type="EMBL" id="KT201085">
    <property type="protein sequence ID" value="ALS56018.1"/>
    <property type="molecule type" value="Genomic_DNA"/>
</dbReference>
<dbReference type="InterPro" id="IPR043429">
    <property type="entry name" value="ArtM/GltK/GlnP/TcyL/YhdX-like"/>
</dbReference>
<protein>
    <submittedName>
        <fullName evidence="9">Putative amino acid ABC transporter permease</fullName>
    </submittedName>
</protein>
<dbReference type="Gene3D" id="1.10.3720.10">
    <property type="entry name" value="MetI-like"/>
    <property type="match status" value="1"/>
</dbReference>
<evidence type="ECO:0000256" key="7">
    <source>
        <dbReference type="RuleBase" id="RU363032"/>
    </source>
</evidence>
<evidence type="ECO:0000256" key="5">
    <source>
        <dbReference type="ARBA" id="ARBA00022989"/>
    </source>
</evidence>
<comment type="similarity">
    <text evidence="7">Belongs to the binding-protein-dependent transport system permease family.</text>
</comment>
<feature type="transmembrane region" description="Helical" evidence="7">
    <location>
        <begin position="211"/>
        <end position="229"/>
    </location>
</feature>
<evidence type="ECO:0000256" key="4">
    <source>
        <dbReference type="ARBA" id="ARBA00022692"/>
    </source>
</evidence>
<accession>A0A0U2IWL5</accession>
<evidence type="ECO:0000256" key="1">
    <source>
        <dbReference type="ARBA" id="ARBA00004651"/>
    </source>
</evidence>
<organism evidence="9">
    <name type="scientific">uncultured bacterium EIL107F05</name>
    <dbReference type="NCBI Taxonomy" id="1768198"/>
    <lineage>
        <taxon>Bacteria</taxon>
        <taxon>environmental samples</taxon>
    </lineage>
</organism>
<dbReference type="SUPFAM" id="SSF161098">
    <property type="entry name" value="MetI-like"/>
    <property type="match status" value="1"/>
</dbReference>
<keyword evidence="5 7" id="KW-1133">Transmembrane helix</keyword>
<dbReference type="InterPro" id="IPR035906">
    <property type="entry name" value="MetI-like_sf"/>
</dbReference>
<feature type="domain" description="ABC transmembrane type-1" evidence="8">
    <location>
        <begin position="166"/>
        <end position="360"/>
    </location>
</feature>
<reference evidence="9" key="1">
    <citation type="journal article" date="2016" name="ISME J.">
        <title>Functional metagenomic screen reveals new and diverse microbial rhodopsins.</title>
        <authorList>
            <person name="Pushkarev A."/>
            <person name="Beja O."/>
        </authorList>
    </citation>
    <scope>NUCLEOTIDE SEQUENCE</scope>
</reference>
<keyword evidence="6 7" id="KW-0472">Membrane</keyword>
<dbReference type="GO" id="GO:0006865">
    <property type="term" value="P:amino acid transport"/>
    <property type="evidence" value="ECO:0007669"/>
    <property type="project" value="TreeGrafter"/>
</dbReference>
<feature type="transmembrane region" description="Helical" evidence="7">
    <location>
        <begin position="135"/>
        <end position="155"/>
    </location>
</feature>
<evidence type="ECO:0000313" key="9">
    <source>
        <dbReference type="EMBL" id="ALS56018.1"/>
    </source>
</evidence>
<dbReference type="AlphaFoldDB" id="A0A0U2IWL5"/>
<dbReference type="CDD" id="cd06261">
    <property type="entry name" value="TM_PBP2"/>
    <property type="match status" value="1"/>
</dbReference>
<dbReference type="GO" id="GO:0022857">
    <property type="term" value="F:transmembrane transporter activity"/>
    <property type="evidence" value="ECO:0007669"/>
    <property type="project" value="InterPro"/>
</dbReference>
<proteinExistence type="inferred from homology"/>
<evidence type="ECO:0000259" key="8">
    <source>
        <dbReference type="PROSITE" id="PS50928"/>
    </source>
</evidence>
<sequence>MSEVKIFVPAPDRSPPSNRLGPIAWLRENLFGSISSSIATLLFFYLCFSYLPPFVDWAFIKANWTGTDRSVCEANAAGACWTFINVRLEQILFGLYFASKPEELWRPTLIFILFFALLLPLLFERTPGKKWLTIALLGVFPVVFYFVVYGGSFGIPQSNTTQWGGFLLTFALAFVGILLALPIGILLALGRRSEMPVIRSICVIYIEFWRGTPLITILFMASVMLPLFFPAGVEFDKVVRAMIGITMFQSAYTAEAVRGGLAAIPKGQAEAAMALGLGYWRRTVFITLPQALKISIPSIVNTFIALFKDTSLVSIIGLLDLLNMAQTAARSVEWKGYDIEGYLFAGFIYWAFCYGMSRYSQNLEHKLDTNRRN</sequence>
<feature type="transmembrane region" description="Helical" evidence="7">
    <location>
        <begin position="167"/>
        <end position="190"/>
    </location>
</feature>
<evidence type="ECO:0000256" key="3">
    <source>
        <dbReference type="ARBA" id="ARBA00022475"/>
    </source>
</evidence>
<dbReference type="Pfam" id="PF00528">
    <property type="entry name" value="BPD_transp_1"/>
    <property type="match status" value="1"/>
</dbReference>
<evidence type="ECO:0000256" key="6">
    <source>
        <dbReference type="ARBA" id="ARBA00023136"/>
    </source>
</evidence>
<keyword evidence="4 7" id="KW-0812">Transmembrane</keyword>
<dbReference type="PROSITE" id="PS50928">
    <property type="entry name" value="ABC_TM1"/>
    <property type="match status" value="1"/>
</dbReference>
<comment type="subcellular location">
    <subcellularLocation>
        <location evidence="1 7">Cell membrane</location>
        <topology evidence="1 7">Multi-pass membrane protein</topology>
    </subcellularLocation>
</comment>
<keyword evidence="2 7" id="KW-0813">Transport</keyword>
<dbReference type="PANTHER" id="PTHR30614:SF41">
    <property type="entry name" value="INNER MEMBRANE AMINO-ACID ABC TRANSPORTER PERMEASE PROTEIN YHDY"/>
    <property type="match status" value="1"/>
</dbReference>
<keyword evidence="3" id="KW-1003">Cell membrane</keyword>
<dbReference type="GO" id="GO:0043190">
    <property type="term" value="C:ATP-binding cassette (ABC) transporter complex"/>
    <property type="evidence" value="ECO:0007669"/>
    <property type="project" value="InterPro"/>
</dbReference>
<dbReference type="InterPro" id="IPR010065">
    <property type="entry name" value="AA_ABC_transptr_permease_3TM"/>
</dbReference>
<name>A0A0U2IWL5_9BACT</name>
<feature type="transmembrane region" description="Helical" evidence="7">
    <location>
        <begin position="104"/>
        <end position="123"/>
    </location>
</feature>
<dbReference type="PANTHER" id="PTHR30614">
    <property type="entry name" value="MEMBRANE COMPONENT OF AMINO ACID ABC TRANSPORTER"/>
    <property type="match status" value="1"/>
</dbReference>
<evidence type="ECO:0000256" key="2">
    <source>
        <dbReference type="ARBA" id="ARBA00022448"/>
    </source>
</evidence>
<dbReference type="InterPro" id="IPR000515">
    <property type="entry name" value="MetI-like"/>
</dbReference>